<feature type="region of interest" description="Disordered" evidence="5">
    <location>
        <begin position="453"/>
        <end position="488"/>
    </location>
</feature>
<keyword evidence="2 4" id="KW-0694">RNA-binding</keyword>
<comment type="caution">
    <text evidence="7">The sequence shown here is derived from an EMBL/GenBank/DDBJ whole genome shotgun (WGS) entry which is preliminary data.</text>
</comment>
<dbReference type="FunFam" id="3.30.160.20:FF:000036">
    <property type="entry name" value="Double-stranded RNA-binding protein 2"/>
    <property type="match status" value="2"/>
</dbReference>
<evidence type="ECO:0000256" key="1">
    <source>
        <dbReference type="ARBA" id="ARBA00022737"/>
    </source>
</evidence>
<evidence type="ECO:0000313" key="8">
    <source>
        <dbReference type="Proteomes" id="UP000775213"/>
    </source>
</evidence>
<dbReference type="CDD" id="cd19908">
    <property type="entry name" value="DSRM_AtDRB-like_rpt2"/>
    <property type="match status" value="1"/>
</dbReference>
<dbReference type="SUPFAM" id="SSF54768">
    <property type="entry name" value="dsRNA-binding domain-like"/>
    <property type="match status" value="2"/>
</dbReference>
<dbReference type="InterPro" id="IPR014720">
    <property type="entry name" value="dsRBD_dom"/>
</dbReference>
<comment type="function">
    <text evidence="3">Binds double-stranded RNA.</text>
</comment>
<accession>A0AAV7HF36</accession>
<feature type="compositionally biased region" description="Polar residues" evidence="5">
    <location>
        <begin position="371"/>
        <end position="381"/>
    </location>
</feature>
<evidence type="ECO:0000259" key="6">
    <source>
        <dbReference type="PROSITE" id="PS50137"/>
    </source>
</evidence>
<dbReference type="Proteomes" id="UP000775213">
    <property type="component" value="Unassembled WGS sequence"/>
</dbReference>
<feature type="compositionally biased region" description="Basic and acidic residues" evidence="5">
    <location>
        <begin position="224"/>
        <end position="235"/>
    </location>
</feature>
<organism evidence="7 8">
    <name type="scientific">Dendrobium chrysotoxum</name>
    <name type="common">Orchid</name>
    <dbReference type="NCBI Taxonomy" id="161865"/>
    <lineage>
        <taxon>Eukaryota</taxon>
        <taxon>Viridiplantae</taxon>
        <taxon>Streptophyta</taxon>
        <taxon>Embryophyta</taxon>
        <taxon>Tracheophyta</taxon>
        <taxon>Spermatophyta</taxon>
        <taxon>Magnoliopsida</taxon>
        <taxon>Liliopsida</taxon>
        <taxon>Asparagales</taxon>
        <taxon>Orchidaceae</taxon>
        <taxon>Epidendroideae</taxon>
        <taxon>Malaxideae</taxon>
        <taxon>Dendrobiinae</taxon>
        <taxon>Dendrobium</taxon>
    </lineage>
</organism>
<dbReference type="InterPro" id="IPR044451">
    <property type="entry name" value="AtDRB-like_DSRM_2"/>
</dbReference>
<feature type="domain" description="DRBM" evidence="6">
    <location>
        <begin position="118"/>
        <end position="186"/>
    </location>
</feature>
<dbReference type="PROSITE" id="PS50137">
    <property type="entry name" value="DS_RBD"/>
    <property type="match status" value="2"/>
</dbReference>
<dbReference type="SMART" id="SM00358">
    <property type="entry name" value="DSRM"/>
    <property type="match status" value="2"/>
</dbReference>
<feature type="compositionally biased region" description="Polar residues" evidence="5">
    <location>
        <begin position="344"/>
        <end position="357"/>
    </location>
</feature>
<gene>
    <name evidence="7" type="ORF">IEQ34_003942</name>
</gene>
<dbReference type="PANTHER" id="PTHR46031:SF29">
    <property type="entry name" value="DRBM DOMAIN-CONTAINING PROTEIN"/>
    <property type="match status" value="1"/>
</dbReference>
<name>A0AAV7HF36_DENCH</name>
<evidence type="ECO:0000256" key="5">
    <source>
        <dbReference type="SAM" id="MobiDB-lite"/>
    </source>
</evidence>
<dbReference type="EMBL" id="JAGFBR010000005">
    <property type="protein sequence ID" value="KAH0466704.1"/>
    <property type="molecule type" value="Genomic_DNA"/>
</dbReference>
<evidence type="ECO:0000313" key="7">
    <source>
        <dbReference type="EMBL" id="KAH0466704.1"/>
    </source>
</evidence>
<dbReference type="Pfam" id="PF00035">
    <property type="entry name" value="dsrm"/>
    <property type="match status" value="2"/>
</dbReference>
<feature type="domain" description="DRBM" evidence="6">
    <location>
        <begin position="1"/>
        <end position="70"/>
    </location>
</feature>
<dbReference type="InterPro" id="IPR044450">
    <property type="entry name" value="AtDRB-like_DSRM_1"/>
</dbReference>
<sequence length="488" mass="52830">MYKNQLQELAQRSCFNLPSYACVREGPDHAPRFKASVNFNGEIFQGPSHCTTLRQAEHAAAEVALTNLSSRAPSRSLAARVLVRLSSLCVSKNAFFIHSQIPSCDLSLCLCAKDETGVYKNLLQETTHRAGLKLPVYTTVRSGPGHQPVFTSAVDLAGMCVSGDPAKTKKQAEKNAAMAAWFALKQMPDLDSLVRPKDASEGFGGGGEEQEQVVRYLHNLKPKEENKQAKQREHCQQQQQKQKRKLVGFNDGTSSAASPHRSLRFQQQWRSLEPLADCSLIHPSQQQQKNCSFLAPALATGPKVMSPLLFTLNSSVSPQEPSSSKGTINSSTFHATSRPIPSLVGNSTSQTRSQEIPTLSDGKKGERLQEKASQGKSSSSPVLAHPFADPNSSVFAAQAFSPPRRNIPIGAAPSRNSSTISVPRMMNTGGFHAHGIAPAVQIRSVIPVCAAPPMRQPQQPPATNILPSLKETEDDISSATSKLNKLQL</sequence>
<dbReference type="AlphaFoldDB" id="A0AAV7HF36"/>
<feature type="compositionally biased region" description="Basic and acidic residues" evidence="5">
    <location>
        <begin position="361"/>
        <end position="370"/>
    </location>
</feature>
<dbReference type="GO" id="GO:0003725">
    <property type="term" value="F:double-stranded RNA binding"/>
    <property type="evidence" value="ECO:0007669"/>
    <property type="project" value="InterPro"/>
</dbReference>
<feature type="region of interest" description="Disordered" evidence="5">
    <location>
        <begin position="314"/>
        <end position="386"/>
    </location>
</feature>
<reference evidence="7 8" key="1">
    <citation type="journal article" date="2021" name="Hortic Res">
        <title>Chromosome-scale assembly of the Dendrobium chrysotoxum genome enhances the understanding of orchid evolution.</title>
        <authorList>
            <person name="Zhang Y."/>
            <person name="Zhang G.Q."/>
            <person name="Zhang D."/>
            <person name="Liu X.D."/>
            <person name="Xu X.Y."/>
            <person name="Sun W.H."/>
            <person name="Yu X."/>
            <person name="Zhu X."/>
            <person name="Wang Z.W."/>
            <person name="Zhao X."/>
            <person name="Zhong W.Y."/>
            <person name="Chen H."/>
            <person name="Yin W.L."/>
            <person name="Huang T."/>
            <person name="Niu S.C."/>
            <person name="Liu Z.J."/>
        </authorList>
    </citation>
    <scope>NUCLEOTIDE SEQUENCE [LARGE SCALE GENOMIC DNA]</scope>
    <source>
        <strain evidence="7">Lindl</strain>
    </source>
</reference>
<feature type="compositionally biased region" description="Polar residues" evidence="5">
    <location>
        <begin position="325"/>
        <end position="335"/>
    </location>
</feature>
<proteinExistence type="predicted"/>
<feature type="compositionally biased region" description="Low complexity" evidence="5">
    <location>
        <begin position="314"/>
        <end position="324"/>
    </location>
</feature>
<dbReference type="PANTHER" id="PTHR46031">
    <property type="match status" value="1"/>
</dbReference>
<feature type="compositionally biased region" description="Polar residues" evidence="5">
    <location>
        <begin position="477"/>
        <end position="488"/>
    </location>
</feature>
<feature type="region of interest" description="Disordered" evidence="5">
    <location>
        <begin position="224"/>
        <end position="263"/>
    </location>
</feature>
<dbReference type="Gene3D" id="3.30.160.20">
    <property type="match status" value="2"/>
</dbReference>
<evidence type="ECO:0000256" key="3">
    <source>
        <dbReference type="ARBA" id="ARBA00037597"/>
    </source>
</evidence>
<evidence type="ECO:0000256" key="2">
    <source>
        <dbReference type="ARBA" id="ARBA00022884"/>
    </source>
</evidence>
<protein>
    <recommendedName>
        <fullName evidence="6">DRBM domain-containing protein</fullName>
    </recommendedName>
</protein>
<keyword evidence="1" id="KW-0677">Repeat</keyword>
<keyword evidence="8" id="KW-1185">Reference proteome</keyword>
<dbReference type="CDD" id="cd19907">
    <property type="entry name" value="DSRM_AtDRB-like_rpt1"/>
    <property type="match status" value="1"/>
</dbReference>
<evidence type="ECO:0000256" key="4">
    <source>
        <dbReference type="PROSITE-ProRule" id="PRU00266"/>
    </source>
</evidence>